<feature type="domain" description="RING-type" evidence="5">
    <location>
        <begin position="12"/>
        <end position="61"/>
    </location>
</feature>
<evidence type="ECO:0000313" key="7">
    <source>
        <dbReference type="Proteomes" id="UP000326396"/>
    </source>
</evidence>
<accession>A0A5N6P4D8</accession>
<proteinExistence type="predicted"/>
<evidence type="ECO:0000256" key="4">
    <source>
        <dbReference type="PROSITE-ProRule" id="PRU00175"/>
    </source>
</evidence>
<dbReference type="SUPFAM" id="SSF57850">
    <property type="entry name" value="RING/U-box"/>
    <property type="match status" value="1"/>
</dbReference>
<name>A0A5N6P4D8_9ASTR</name>
<evidence type="ECO:0000256" key="3">
    <source>
        <dbReference type="ARBA" id="ARBA00022833"/>
    </source>
</evidence>
<protein>
    <recommendedName>
        <fullName evidence="5">RING-type domain-containing protein</fullName>
    </recommendedName>
</protein>
<sequence length="258" mass="30426">MDHKEQSSSDTCPICLSPILEESYLDQCLHKFCYKCILKWAKFVPIWQSPQQSFVKCPLCKVKSSSVVYEYDGISFKQHRIYQNSETNNFFTTAHKYRLQCYYVESGNSVGNISMYWKSYKYRQPNQWLYRWVSREIQALLQEKDVDIIVHHILGVIDSWRTNEPKGCKISPELKQEEFKTIVADAAKPFLRGRTHRFVNELEIFVASTLNIEAYDKVYVKHLGWKIPEISEDDEESEERCLLYPLLSFSDEDIDENA</sequence>
<dbReference type="EMBL" id="SZYD01000006">
    <property type="protein sequence ID" value="KAD5960571.1"/>
    <property type="molecule type" value="Genomic_DNA"/>
</dbReference>
<dbReference type="PANTHER" id="PTHR47692:SF2">
    <property type="entry name" value="ZINC FINGER RING-TYPE DOMAIN CONTAINING PROTEIN"/>
    <property type="match status" value="1"/>
</dbReference>
<keyword evidence="2 4" id="KW-0863">Zinc-finger</keyword>
<dbReference type="GO" id="GO:0008270">
    <property type="term" value="F:zinc ion binding"/>
    <property type="evidence" value="ECO:0007669"/>
    <property type="project" value="UniProtKB-KW"/>
</dbReference>
<dbReference type="OrthoDB" id="21204at2759"/>
<comment type="caution">
    <text evidence="6">The sequence shown here is derived from an EMBL/GenBank/DDBJ whole genome shotgun (WGS) entry which is preliminary data.</text>
</comment>
<evidence type="ECO:0000256" key="1">
    <source>
        <dbReference type="ARBA" id="ARBA00022723"/>
    </source>
</evidence>
<evidence type="ECO:0000313" key="6">
    <source>
        <dbReference type="EMBL" id="KAD5960571.1"/>
    </source>
</evidence>
<evidence type="ECO:0000259" key="5">
    <source>
        <dbReference type="PROSITE" id="PS50089"/>
    </source>
</evidence>
<dbReference type="SMART" id="SM00184">
    <property type="entry name" value="RING"/>
    <property type="match status" value="1"/>
</dbReference>
<dbReference type="PROSITE" id="PS50089">
    <property type="entry name" value="ZF_RING_2"/>
    <property type="match status" value="1"/>
</dbReference>
<reference evidence="6 7" key="1">
    <citation type="submission" date="2019-05" db="EMBL/GenBank/DDBJ databases">
        <title>Mikania micrantha, genome provides insights into the molecular mechanism of rapid growth.</title>
        <authorList>
            <person name="Liu B."/>
        </authorList>
    </citation>
    <scope>NUCLEOTIDE SEQUENCE [LARGE SCALE GENOMIC DNA]</scope>
    <source>
        <strain evidence="6">NLD-2019</strain>
        <tissue evidence="6">Leaf</tissue>
    </source>
</reference>
<dbReference type="InterPro" id="IPR017907">
    <property type="entry name" value="Znf_RING_CS"/>
</dbReference>
<gene>
    <name evidence="6" type="ORF">E3N88_12043</name>
</gene>
<keyword evidence="3" id="KW-0862">Zinc</keyword>
<dbReference type="Pfam" id="PF00097">
    <property type="entry name" value="zf-C3HC4"/>
    <property type="match status" value="1"/>
</dbReference>
<organism evidence="6 7">
    <name type="scientific">Mikania micrantha</name>
    <name type="common">bitter vine</name>
    <dbReference type="NCBI Taxonomy" id="192012"/>
    <lineage>
        <taxon>Eukaryota</taxon>
        <taxon>Viridiplantae</taxon>
        <taxon>Streptophyta</taxon>
        <taxon>Embryophyta</taxon>
        <taxon>Tracheophyta</taxon>
        <taxon>Spermatophyta</taxon>
        <taxon>Magnoliopsida</taxon>
        <taxon>eudicotyledons</taxon>
        <taxon>Gunneridae</taxon>
        <taxon>Pentapetalae</taxon>
        <taxon>asterids</taxon>
        <taxon>campanulids</taxon>
        <taxon>Asterales</taxon>
        <taxon>Asteraceae</taxon>
        <taxon>Asteroideae</taxon>
        <taxon>Heliantheae alliance</taxon>
        <taxon>Eupatorieae</taxon>
        <taxon>Mikania</taxon>
    </lineage>
</organism>
<dbReference type="Gene3D" id="3.30.40.10">
    <property type="entry name" value="Zinc/RING finger domain, C3HC4 (zinc finger)"/>
    <property type="match status" value="1"/>
</dbReference>
<dbReference type="PANTHER" id="PTHR47692">
    <property type="entry name" value="RING/U-BOX SUPERFAMILY PROTEIN"/>
    <property type="match status" value="1"/>
</dbReference>
<keyword evidence="7" id="KW-1185">Reference proteome</keyword>
<evidence type="ECO:0000256" key="2">
    <source>
        <dbReference type="ARBA" id="ARBA00022771"/>
    </source>
</evidence>
<dbReference type="PROSITE" id="PS00518">
    <property type="entry name" value="ZF_RING_1"/>
    <property type="match status" value="1"/>
</dbReference>
<dbReference type="AlphaFoldDB" id="A0A5N6P4D8"/>
<dbReference type="InterPro" id="IPR018957">
    <property type="entry name" value="Znf_C3HC4_RING-type"/>
</dbReference>
<dbReference type="InterPro" id="IPR013083">
    <property type="entry name" value="Znf_RING/FYVE/PHD"/>
</dbReference>
<dbReference type="Proteomes" id="UP000326396">
    <property type="component" value="Linkage Group LG14"/>
</dbReference>
<dbReference type="InterPro" id="IPR001841">
    <property type="entry name" value="Znf_RING"/>
</dbReference>
<keyword evidence="1" id="KW-0479">Metal-binding</keyword>